<dbReference type="Gene3D" id="3.80.10.10">
    <property type="entry name" value="Ribonuclease Inhibitor"/>
    <property type="match status" value="1"/>
</dbReference>
<keyword evidence="2" id="KW-0433">Leucine-rich repeat</keyword>
<evidence type="ECO:0000313" key="5">
    <source>
        <dbReference type="Proteomes" id="UP000265300"/>
    </source>
</evidence>
<comment type="similarity">
    <text evidence="1">Belongs to the PRAME family. LRRC14 subfamily.</text>
</comment>
<evidence type="ECO:0000256" key="3">
    <source>
        <dbReference type="ARBA" id="ARBA00022737"/>
    </source>
</evidence>
<dbReference type="InterPro" id="IPR050694">
    <property type="entry name" value="LRRC14/PRAME"/>
</dbReference>
<sequence>MRHCHHEVTPEGVAPTAAVPLREALGGSCSEQAASRGARTVACPAQSDGALPDTSLRLQDRGWLPWLPSGLRQPLVSPGSGGQNPSRLGHLDRWFDWQATRSTMIPGALGTLPPPRLPDRVSTLSQCFQSADAPRMLTARREGARRLPPCSPDGAAGTVTPPHARLSGRDLCVRHSPHTPHTPRALCTAPPWVGMMQSLRFISAEALASHPQVARQSLDGVAHNLYPLLFKASYLLEQAEVVRVLLERWPLEEFRLGALLGPSTDHPGDLRDRACRACLEACVRGLADHMLWRGGQRRLRVADLTGIRDVQVQGCPCGRALGRWGRTKLLARTCCELQAEPRAARRPVEVLADIFVTGGNFDLVVRALGPQGPAPLRVRCLSFRADSLGPGQLLHVLRLAGPGELRRLEVVHNVRLHAGHVQQLLAQLGFPRLVSLTLPAKAFDAPPTSTPAPDGEDGLLTSIARELSRMTQLTELSVAFSTLTGKLQKLLGPLRTPLRVLDLGNCALNHADMAFLANCTHAAHLEVLDLSGHCLVDLFPSTFFRLLGQAAPTLRALTLEECGLADRHVGALSLALGPCRRLRELRFLGNPMSARALRRLFVALCGLPRLQSVEFPVPRDCYPEGSAYPQDELAMSKFDQQKYSAIAEDLRALLLRAGRDDIRVSTPLFGSFDPDIQETSNELGTLLLQAFKTALENFSRALKQME</sequence>
<dbReference type="PANTHER" id="PTHR14224:SF27">
    <property type="entry name" value="LEUCINE-RICH REPEAT-CONTAINING PROTEIN 14B"/>
    <property type="match status" value="1"/>
</dbReference>
<dbReference type="KEGG" id="lve:103070448"/>
<dbReference type="PANTHER" id="PTHR14224">
    <property type="entry name" value="SIMILAR TO PREFERENTIALLY EXPRESSED ANTIGEN IN MELANOMA-LIKE 3"/>
    <property type="match status" value="1"/>
</dbReference>
<dbReference type="STRING" id="118797.A0A340YE76"/>
<dbReference type="InterPro" id="IPR032675">
    <property type="entry name" value="LRR_dom_sf"/>
</dbReference>
<name>A0A340YE76_LIPVE</name>
<accession>A0A340YE76</accession>
<dbReference type="Proteomes" id="UP000265300">
    <property type="component" value="Unplaced"/>
</dbReference>
<proteinExistence type="inferred from homology"/>
<protein>
    <recommendedName>
        <fullName evidence="4">Leucine-rich repeat-containing protein 14B</fullName>
    </recommendedName>
</protein>
<dbReference type="AlphaFoldDB" id="A0A340YE76"/>
<evidence type="ECO:0000256" key="2">
    <source>
        <dbReference type="ARBA" id="ARBA00022614"/>
    </source>
</evidence>
<keyword evidence="5" id="KW-1185">Reference proteome</keyword>
<dbReference type="GO" id="GO:0005737">
    <property type="term" value="C:cytoplasm"/>
    <property type="evidence" value="ECO:0007669"/>
    <property type="project" value="TreeGrafter"/>
</dbReference>
<dbReference type="CTD" id="389257"/>
<keyword evidence="3" id="KW-0677">Repeat</keyword>
<gene>
    <name evidence="6" type="primary">LRRC14B</name>
</gene>
<evidence type="ECO:0000313" key="6">
    <source>
        <dbReference type="RefSeq" id="XP_007471991.1"/>
    </source>
</evidence>
<evidence type="ECO:0000256" key="1">
    <source>
        <dbReference type="ARBA" id="ARBA00009552"/>
    </source>
</evidence>
<dbReference type="RefSeq" id="XP_007471991.1">
    <property type="nucleotide sequence ID" value="XM_007471929.1"/>
</dbReference>
<dbReference type="GeneID" id="103070448"/>
<dbReference type="SUPFAM" id="SSF52047">
    <property type="entry name" value="RNI-like"/>
    <property type="match status" value="1"/>
</dbReference>
<dbReference type="FunFam" id="3.80.10.10:FF:000313">
    <property type="entry name" value="Leucine rich repeat containing 14B"/>
    <property type="match status" value="1"/>
</dbReference>
<reference evidence="6" key="1">
    <citation type="submission" date="2025-08" db="UniProtKB">
        <authorList>
            <consortium name="RefSeq"/>
        </authorList>
    </citation>
    <scope>IDENTIFICATION</scope>
</reference>
<organism evidence="5 6">
    <name type="scientific">Lipotes vexillifer</name>
    <name type="common">Yangtze river dolphin</name>
    <dbReference type="NCBI Taxonomy" id="118797"/>
    <lineage>
        <taxon>Eukaryota</taxon>
        <taxon>Metazoa</taxon>
        <taxon>Chordata</taxon>
        <taxon>Craniata</taxon>
        <taxon>Vertebrata</taxon>
        <taxon>Euteleostomi</taxon>
        <taxon>Mammalia</taxon>
        <taxon>Eutheria</taxon>
        <taxon>Laurasiatheria</taxon>
        <taxon>Artiodactyla</taxon>
        <taxon>Whippomorpha</taxon>
        <taxon>Cetacea</taxon>
        <taxon>Odontoceti</taxon>
        <taxon>Lipotidae</taxon>
        <taxon>Lipotes</taxon>
    </lineage>
</organism>
<dbReference type="InParanoid" id="A0A340YE76"/>
<dbReference type="FunCoup" id="A0A340YE76">
    <property type="interactions" value="71"/>
</dbReference>
<evidence type="ECO:0000256" key="4">
    <source>
        <dbReference type="ARBA" id="ARBA00067566"/>
    </source>
</evidence>
<dbReference type="OrthoDB" id="8875973at2759"/>